<reference evidence="3" key="3">
    <citation type="submission" date="2015-02" db="UniProtKB">
        <authorList>
            <consortium name="EnsemblProtists"/>
        </authorList>
    </citation>
    <scope>IDENTIFICATION</scope>
    <source>
        <strain evidence="3">DAOM BR144</strain>
    </source>
</reference>
<reference evidence="4" key="2">
    <citation type="submission" date="2010-04" db="EMBL/GenBank/DDBJ databases">
        <authorList>
            <person name="Buell R."/>
            <person name="Hamilton J."/>
            <person name="Hostetler J."/>
        </authorList>
    </citation>
    <scope>NUCLEOTIDE SEQUENCE [LARGE SCALE GENOMIC DNA]</scope>
    <source>
        <strain evidence="4">DAOM:BR144</strain>
    </source>
</reference>
<keyword evidence="4" id="KW-1185">Reference proteome</keyword>
<name>K3WPV3_GLOUD</name>
<reference evidence="4" key="1">
    <citation type="journal article" date="2010" name="Genome Biol.">
        <title>Genome sequence of the necrotrophic plant pathogen Pythium ultimum reveals original pathogenicity mechanisms and effector repertoire.</title>
        <authorList>
            <person name="Levesque C.A."/>
            <person name="Brouwer H."/>
            <person name="Cano L."/>
            <person name="Hamilton J.P."/>
            <person name="Holt C."/>
            <person name="Huitema E."/>
            <person name="Raffaele S."/>
            <person name="Robideau G.P."/>
            <person name="Thines M."/>
            <person name="Win J."/>
            <person name="Zerillo M.M."/>
            <person name="Beakes G.W."/>
            <person name="Boore J.L."/>
            <person name="Busam D."/>
            <person name="Dumas B."/>
            <person name="Ferriera S."/>
            <person name="Fuerstenberg S.I."/>
            <person name="Gachon C.M."/>
            <person name="Gaulin E."/>
            <person name="Govers F."/>
            <person name="Grenville-Briggs L."/>
            <person name="Horner N."/>
            <person name="Hostetler J."/>
            <person name="Jiang R.H."/>
            <person name="Johnson J."/>
            <person name="Krajaejun T."/>
            <person name="Lin H."/>
            <person name="Meijer H.J."/>
            <person name="Moore B."/>
            <person name="Morris P."/>
            <person name="Phuntmart V."/>
            <person name="Puiu D."/>
            <person name="Shetty J."/>
            <person name="Stajich J.E."/>
            <person name="Tripathy S."/>
            <person name="Wawra S."/>
            <person name="van West P."/>
            <person name="Whitty B.R."/>
            <person name="Coutinho P.M."/>
            <person name="Henrissat B."/>
            <person name="Martin F."/>
            <person name="Thomas P.D."/>
            <person name="Tyler B.M."/>
            <person name="De Vries R.P."/>
            <person name="Kamoun S."/>
            <person name="Yandell M."/>
            <person name="Tisserat N."/>
            <person name="Buell C.R."/>
        </authorList>
    </citation>
    <scope>NUCLEOTIDE SEQUENCE</scope>
    <source>
        <strain evidence="4">DAOM:BR144</strain>
    </source>
</reference>
<dbReference type="eggNOG" id="ENOG502STFV">
    <property type="taxonomic scope" value="Eukaryota"/>
</dbReference>
<dbReference type="AlphaFoldDB" id="K3WPV3"/>
<dbReference type="InParanoid" id="K3WPV3"/>
<dbReference type="Proteomes" id="UP000019132">
    <property type="component" value="Unassembled WGS sequence"/>
</dbReference>
<evidence type="ECO:0000313" key="3">
    <source>
        <dbReference type="EnsemblProtists" id="PYU1_T006995"/>
    </source>
</evidence>
<evidence type="ECO:0000313" key="4">
    <source>
        <dbReference type="Proteomes" id="UP000019132"/>
    </source>
</evidence>
<proteinExistence type="predicted"/>
<dbReference type="EnsemblProtists" id="PYU1_T006995">
    <property type="protein sequence ID" value="PYU1_T006995"/>
    <property type="gene ID" value="PYU1_G006980"/>
</dbReference>
<evidence type="ECO:0008006" key="5">
    <source>
        <dbReference type="Google" id="ProtNLM"/>
    </source>
</evidence>
<feature type="chain" id="PRO_5003867902" description="Elicitin-like protein" evidence="2">
    <location>
        <begin position="25"/>
        <end position="233"/>
    </location>
</feature>
<evidence type="ECO:0000256" key="1">
    <source>
        <dbReference type="SAM" id="MobiDB-lite"/>
    </source>
</evidence>
<feature type="region of interest" description="Disordered" evidence="1">
    <location>
        <begin position="113"/>
        <end position="212"/>
    </location>
</feature>
<accession>K3WPV3</accession>
<sequence length="233" mass="23587">MKSSSALVLPFAAAALLAATSADAAVVVAKDCTQKERQFVNSLLEQDVNPFYSCATKARGDITVLSTSRLCPIAECKTWLEYMAENAPDCIYDDTNYGTTFTAKAKDCGSTVSSAGSGVAGEADTTTASSGSEATTTTTKSSSGSSSEAGATTKPVEDTANSSSGSGSLEIEPAVEVPILDDGSTVTIPQKTTTPAPTTRTPTVTQQQSAASSTSRAIGVLCAVSVTIAALAL</sequence>
<feature type="compositionally biased region" description="Low complexity" evidence="1">
    <location>
        <begin position="113"/>
        <end position="153"/>
    </location>
</feature>
<dbReference type="HOGENOM" id="CLU_1187060_0_0_1"/>
<dbReference type="VEuPathDB" id="FungiDB:PYU1_G006980"/>
<organism evidence="3 4">
    <name type="scientific">Globisporangium ultimum (strain ATCC 200006 / CBS 805.95 / DAOM BR144)</name>
    <name type="common">Pythium ultimum</name>
    <dbReference type="NCBI Taxonomy" id="431595"/>
    <lineage>
        <taxon>Eukaryota</taxon>
        <taxon>Sar</taxon>
        <taxon>Stramenopiles</taxon>
        <taxon>Oomycota</taxon>
        <taxon>Peronosporomycetes</taxon>
        <taxon>Pythiales</taxon>
        <taxon>Pythiaceae</taxon>
        <taxon>Globisporangium</taxon>
    </lineage>
</organism>
<feature type="signal peptide" evidence="2">
    <location>
        <begin position="1"/>
        <end position="24"/>
    </location>
</feature>
<feature type="compositionally biased region" description="Low complexity" evidence="1">
    <location>
        <begin position="187"/>
        <end position="212"/>
    </location>
</feature>
<dbReference type="EMBL" id="GL376560">
    <property type="status" value="NOT_ANNOTATED_CDS"/>
    <property type="molecule type" value="Genomic_DNA"/>
</dbReference>
<keyword evidence="2" id="KW-0732">Signal</keyword>
<evidence type="ECO:0000256" key="2">
    <source>
        <dbReference type="SAM" id="SignalP"/>
    </source>
</evidence>
<protein>
    <recommendedName>
        <fullName evidence="5">Elicitin-like protein</fullName>
    </recommendedName>
</protein>